<feature type="transmembrane region" description="Helical" evidence="7">
    <location>
        <begin position="34"/>
        <end position="53"/>
    </location>
</feature>
<evidence type="ECO:0000256" key="4">
    <source>
        <dbReference type="ARBA" id="ARBA00022989"/>
    </source>
</evidence>
<keyword evidence="5 7" id="KW-0472">Membrane</keyword>
<dbReference type="InterPro" id="IPR012506">
    <property type="entry name" value="TMEM86B-like"/>
</dbReference>
<sequence>MTPTSSAAFSDASPAAREGAARSERAAGSASPPAALLAWFAPYATVSAVHVILRFADHPLAEPTKLILMPALVLAVLGAAARIRPFPRGAVTVLVIGILASWLGDGAGTFFPTLPELPMMLACFGIAHLAYMWVFWRGAGIAARPRVPLRAAAYALWWIVLIAILGPHTGTLLVPVALYGLVLGGTATLSSRCGPVVAWGGVWFLVSDSILAFRLFLPDAMPDWTSGMVMLTYCLGQGLIAAGVVRAAGRAADGAASSTGRAEAGSGISAGGDPVIR</sequence>
<evidence type="ECO:0000256" key="6">
    <source>
        <dbReference type="SAM" id="MobiDB-lite"/>
    </source>
</evidence>
<protein>
    <recommendedName>
        <fullName evidence="10">Membrane protein YhhN</fullName>
    </recommendedName>
</protein>
<keyword evidence="4 7" id="KW-1133">Transmembrane helix</keyword>
<dbReference type="PANTHER" id="PTHR31885">
    <property type="entry name" value="GH04784P"/>
    <property type="match status" value="1"/>
</dbReference>
<keyword evidence="9" id="KW-1185">Reference proteome</keyword>
<comment type="caution">
    <text evidence="8">The sequence shown here is derived from an EMBL/GenBank/DDBJ whole genome shotgun (WGS) entry which is preliminary data.</text>
</comment>
<feature type="transmembrane region" description="Helical" evidence="7">
    <location>
        <begin position="65"/>
        <end position="83"/>
    </location>
</feature>
<feature type="transmembrane region" description="Helical" evidence="7">
    <location>
        <begin position="147"/>
        <end position="166"/>
    </location>
</feature>
<proteinExistence type="inferred from homology"/>
<dbReference type="RefSeq" id="WP_344033559.1">
    <property type="nucleotide sequence ID" value="NZ_BAAAOB010000006.1"/>
</dbReference>
<evidence type="ECO:0000256" key="5">
    <source>
        <dbReference type="ARBA" id="ARBA00023136"/>
    </source>
</evidence>
<feature type="transmembrane region" description="Helical" evidence="7">
    <location>
        <begin position="196"/>
        <end position="217"/>
    </location>
</feature>
<organism evidence="8 9">
    <name type="scientific">Leucobacter iarius</name>
    <dbReference type="NCBI Taxonomy" id="333963"/>
    <lineage>
        <taxon>Bacteria</taxon>
        <taxon>Bacillati</taxon>
        <taxon>Actinomycetota</taxon>
        <taxon>Actinomycetes</taxon>
        <taxon>Micrococcales</taxon>
        <taxon>Microbacteriaceae</taxon>
        <taxon>Leucobacter</taxon>
    </lineage>
</organism>
<evidence type="ECO:0000256" key="2">
    <source>
        <dbReference type="ARBA" id="ARBA00007375"/>
    </source>
</evidence>
<dbReference type="Pfam" id="PF07947">
    <property type="entry name" value="YhhN"/>
    <property type="match status" value="1"/>
</dbReference>
<name>A0ABN2LUV8_9MICO</name>
<feature type="transmembrane region" description="Helical" evidence="7">
    <location>
        <begin position="117"/>
        <end position="135"/>
    </location>
</feature>
<feature type="region of interest" description="Disordered" evidence="6">
    <location>
        <begin position="257"/>
        <end position="277"/>
    </location>
</feature>
<evidence type="ECO:0000313" key="9">
    <source>
        <dbReference type="Proteomes" id="UP001500851"/>
    </source>
</evidence>
<accession>A0ABN2LUV8</accession>
<evidence type="ECO:0000256" key="3">
    <source>
        <dbReference type="ARBA" id="ARBA00022692"/>
    </source>
</evidence>
<dbReference type="PANTHER" id="PTHR31885:SF6">
    <property type="entry name" value="GH04784P"/>
    <property type="match status" value="1"/>
</dbReference>
<dbReference type="EMBL" id="BAAAOB010000006">
    <property type="protein sequence ID" value="GAA1800046.1"/>
    <property type="molecule type" value="Genomic_DNA"/>
</dbReference>
<evidence type="ECO:0000256" key="1">
    <source>
        <dbReference type="ARBA" id="ARBA00004141"/>
    </source>
</evidence>
<keyword evidence="3 7" id="KW-0812">Transmembrane</keyword>
<evidence type="ECO:0000313" key="8">
    <source>
        <dbReference type="EMBL" id="GAA1800046.1"/>
    </source>
</evidence>
<gene>
    <name evidence="8" type="ORF">GCM10009768_31260</name>
</gene>
<evidence type="ECO:0000256" key="7">
    <source>
        <dbReference type="SAM" id="Phobius"/>
    </source>
</evidence>
<feature type="transmembrane region" description="Helical" evidence="7">
    <location>
        <begin position="90"/>
        <end position="111"/>
    </location>
</feature>
<reference evidence="8 9" key="1">
    <citation type="journal article" date="2019" name="Int. J. Syst. Evol. Microbiol.">
        <title>The Global Catalogue of Microorganisms (GCM) 10K type strain sequencing project: providing services to taxonomists for standard genome sequencing and annotation.</title>
        <authorList>
            <consortium name="The Broad Institute Genomics Platform"/>
            <consortium name="The Broad Institute Genome Sequencing Center for Infectious Disease"/>
            <person name="Wu L."/>
            <person name="Ma J."/>
        </authorList>
    </citation>
    <scope>NUCLEOTIDE SEQUENCE [LARGE SCALE GENOMIC DNA]</scope>
    <source>
        <strain evidence="8 9">JCM 14736</strain>
    </source>
</reference>
<comment type="subcellular location">
    <subcellularLocation>
        <location evidence="1">Membrane</location>
        <topology evidence="1">Multi-pass membrane protein</topology>
    </subcellularLocation>
</comment>
<dbReference type="Proteomes" id="UP001500851">
    <property type="component" value="Unassembled WGS sequence"/>
</dbReference>
<evidence type="ECO:0008006" key="10">
    <source>
        <dbReference type="Google" id="ProtNLM"/>
    </source>
</evidence>
<comment type="similarity">
    <text evidence="2">Belongs to the TMEM86 family.</text>
</comment>